<dbReference type="AlphaFoldDB" id="A0A672YVD6"/>
<evidence type="ECO:0000256" key="12">
    <source>
        <dbReference type="ARBA" id="ARBA00023273"/>
    </source>
</evidence>
<sequence length="562" mass="61474">IMNYLRRRLSDSNFMSNLPNGYMTDLQRPDPPQQSPAVSPGPERRQSSSQQQSGGGGSGFFSSISNAVKQTTAAAAATLSEAADRAGVSSSGKILLVIDDQQTDWVKVFRGRKVHGEYDIKVEQAEFSEINLVANAMGTYHVDMDAIRNGHKVTKSFKPDFVLIRQHAFSMDKNGDHRNIVIGLQYAGVPTVNSLHSVYNFCDKPWVFAQMSRMHKQLGPEEFPLIEQVYYPNHKEMITSPRFPVVVKMGHAHSGMGKVKVDNQYDFQDIASVVALTKTYATSEPFIDAKYDVRIQKIGNNYKAYMRTSISGNWKTNTGSSMLEQVAMSDKYRMWVDSCAEIFGGLDICAVEALHGKDGKDYIIEVDDCSMPLIGDQQDEDRIQIAELVVSSMNQLVPRTSSPSTIRASTSGQPAQGAPPGQRPPSGQGSPQQSSVSQQQQKPSPGQKPPGGQPQQRPPPPRQLSQGGQQRAPGQQGRPGAPTTQQPRPAAQGQGGPGGRPPLQQKPQPPQKPSQDSPKSQSLTNTFNIPETPAPRASLSQDEVKAETIRNLRKSFASLFSD</sequence>
<feature type="region of interest" description="Disordered" evidence="21">
    <location>
        <begin position="16"/>
        <end position="61"/>
    </location>
</feature>
<dbReference type="PRINTS" id="PR01368">
    <property type="entry name" value="SYNAPSIN"/>
</dbReference>
<keyword evidence="25" id="KW-1185">Reference proteome</keyword>
<dbReference type="InterPro" id="IPR001359">
    <property type="entry name" value="Synapsin"/>
</dbReference>
<gene>
    <name evidence="24" type="primary">syn1</name>
</gene>
<dbReference type="InterPro" id="IPR020898">
    <property type="entry name" value="Synapsin_ATP-bd_dom"/>
</dbReference>
<dbReference type="FunFam" id="3.40.50.20:FF:000008">
    <property type="entry name" value="Synapsin III"/>
    <property type="match status" value="1"/>
</dbReference>
<feature type="domain" description="Synapsin pre-ATP-grasp" evidence="22">
    <location>
        <begin position="91"/>
        <end position="191"/>
    </location>
</feature>
<evidence type="ECO:0000256" key="19">
    <source>
        <dbReference type="ARBA" id="ARBA00069141"/>
    </source>
</evidence>
<dbReference type="GO" id="GO:0005794">
    <property type="term" value="C:Golgi apparatus"/>
    <property type="evidence" value="ECO:0007669"/>
    <property type="project" value="UniProtKB-SubCell"/>
</dbReference>
<dbReference type="FunFam" id="3.30.470.20:FF:000151">
    <property type="entry name" value="Synapsin-2"/>
    <property type="match status" value="1"/>
</dbReference>
<dbReference type="Ensembl" id="ENSSORT00005008848.1">
    <property type="protein sequence ID" value="ENSSORP00005008548.1"/>
    <property type="gene ID" value="ENSSORG00005004713.1"/>
</dbReference>
<dbReference type="FunFam" id="3.30.1490.20:FF:000008">
    <property type="entry name" value="Synapsin I"/>
    <property type="match status" value="1"/>
</dbReference>
<dbReference type="GO" id="GO:0007269">
    <property type="term" value="P:neurotransmitter secretion"/>
    <property type="evidence" value="ECO:0007669"/>
    <property type="project" value="InterPro"/>
</dbReference>
<dbReference type="InterPro" id="IPR019735">
    <property type="entry name" value="Synapsin_CS"/>
</dbReference>
<dbReference type="PANTHER" id="PTHR10841">
    <property type="entry name" value="SYNAPSIN"/>
    <property type="match status" value="1"/>
</dbReference>
<evidence type="ECO:0000256" key="7">
    <source>
        <dbReference type="ARBA" id="ARBA00022737"/>
    </source>
</evidence>
<evidence type="ECO:0000256" key="3">
    <source>
        <dbReference type="ARBA" id="ARBA00008243"/>
    </source>
</evidence>
<dbReference type="InterPro" id="IPR019736">
    <property type="entry name" value="Synapsin_P_site"/>
</dbReference>
<dbReference type="Proteomes" id="UP000472271">
    <property type="component" value="Chromosome 9"/>
</dbReference>
<dbReference type="Gene3D" id="3.40.50.20">
    <property type="match status" value="1"/>
</dbReference>
<evidence type="ECO:0000313" key="25">
    <source>
        <dbReference type="Proteomes" id="UP000472271"/>
    </source>
</evidence>
<comment type="function">
    <text evidence="17">Neuronal phosphoprotein that coats synaptic vesicles, binds to the cytoskeleton, and is believed to function in the regulation of neurotransmitter release. May play a role in noradrenaline secretion by sympathetic neurons.</text>
</comment>
<feature type="compositionally biased region" description="Pro residues" evidence="21">
    <location>
        <begin position="446"/>
        <end position="462"/>
    </location>
</feature>
<evidence type="ECO:0000256" key="20">
    <source>
        <dbReference type="ARBA" id="ARBA00080999"/>
    </source>
</evidence>
<feature type="region of interest" description="Disordered" evidence="21">
    <location>
        <begin position="396"/>
        <end position="543"/>
    </location>
</feature>
<name>A0A672YVD6_9TELE</name>
<dbReference type="GO" id="GO:0003779">
    <property type="term" value="F:actin binding"/>
    <property type="evidence" value="ECO:0007669"/>
    <property type="project" value="UniProtKB-KW"/>
</dbReference>
<comment type="subcellular location">
    <subcellularLocation>
        <location evidence="1">Cytoplasmic vesicle</location>
        <location evidence="1">Secretory vesicle</location>
        <location evidence="1">Synaptic vesicle</location>
    </subcellularLocation>
    <subcellularLocation>
        <location evidence="2">Golgi apparatus</location>
    </subcellularLocation>
    <subcellularLocation>
        <location evidence="15">Presynapse</location>
    </subcellularLocation>
</comment>
<comment type="subunit">
    <text evidence="16">Homodimer. Can form oligomers with SYN2. Interacts with CAPON. Forms a ternary complex with NOS1. Isoform Ib interacts with PRNP.</text>
</comment>
<comment type="subunit">
    <text evidence="18">Can form oligomers with SYN1. Interacts with CAPON.</text>
</comment>
<dbReference type="Gene3D" id="3.30.470.20">
    <property type="entry name" value="ATP-grasp fold, B domain"/>
    <property type="match status" value="1"/>
</dbReference>
<dbReference type="Gene3D" id="3.30.1490.20">
    <property type="entry name" value="ATP-grasp fold, A domain"/>
    <property type="match status" value="1"/>
</dbReference>
<dbReference type="GO" id="GO:0030672">
    <property type="term" value="C:synaptic vesicle membrane"/>
    <property type="evidence" value="ECO:0007669"/>
    <property type="project" value="TreeGrafter"/>
</dbReference>
<evidence type="ECO:0000256" key="6">
    <source>
        <dbReference type="ARBA" id="ARBA00022553"/>
    </source>
</evidence>
<proteinExistence type="inferred from homology"/>
<dbReference type="Pfam" id="PF02750">
    <property type="entry name" value="Synapsin_C"/>
    <property type="match status" value="1"/>
</dbReference>
<feature type="compositionally biased region" description="Low complexity" evidence="21">
    <location>
        <begin position="463"/>
        <end position="492"/>
    </location>
</feature>
<reference evidence="24" key="2">
    <citation type="submission" date="2025-08" db="UniProtKB">
        <authorList>
            <consortium name="Ensembl"/>
        </authorList>
    </citation>
    <scope>IDENTIFICATION</scope>
</reference>
<dbReference type="SUPFAM" id="SSF52440">
    <property type="entry name" value="PreATP-grasp domain"/>
    <property type="match status" value="1"/>
</dbReference>
<keyword evidence="5" id="KW-0488">Methylation</keyword>
<feature type="compositionally biased region" description="Low complexity" evidence="21">
    <location>
        <begin position="411"/>
        <end position="445"/>
    </location>
</feature>
<organism evidence="24 25">
    <name type="scientific">Sphaeramia orbicularis</name>
    <name type="common">orbiculate cardinalfish</name>
    <dbReference type="NCBI Taxonomy" id="375764"/>
    <lineage>
        <taxon>Eukaryota</taxon>
        <taxon>Metazoa</taxon>
        <taxon>Chordata</taxon>
        <taxon>Craniata</taxon>
        <taxon>Vertebrata</taxon>
        <taxon>Euteleostomi</taxon>
        <taxon>Actinopterygii</taxon>
        <taxon>Neopterygii</taxon>
        <taxon>Teleostei</taxon>
        <taxon>Neoteleostei</taxon>
        <taxon>Acanthomorphata</taxon>
        <taxon>Gobiaria</taxon>
        <taxon>Kurtiformes</taxon>
        <taxon>Apogonoidei</taxon>
        <taxon>Apogonidae</taxon>
        <taxon>Apogoninae</taxon>
        <taxon>Sphaeramia</taxon>
    </lineage>
</organism>
<evidence type="ECO:0000256" key="4">
    <source>
        <dbReference type="ARBA" id="ARBA00017852"/>
    </source>
</evidence>
<evidence type="ECO:0000256" key="5">
    <source>
        <dbReference type="ARBA" id="ARBA00022481"/>
    </source>
</evidence>
<dbReference type="Pfam" id="PF02078">
    <property type="entry name" value="Synapsin"/>
    <property type="match status" value="1"/>
</dbReference>
<evidence type="ECO:0000256" key="14">
    <source>
        <dbReference type="ARBA" id="ARBA00029646"/>
    </source>
</evidence>
<dbReference type="Pfam" id="PF10581">
    <property type="entry name" value="Synapsin_N"/>
    <property type="match status" value="1"/>
</dbReference>
<dbReference type="PROSITE" id="PS00416">
    <property type="entry name" value="SYNAPSIN_2"/>
    <property type="match status" value="1"/>
</dbReference>
<evidence type="ECO:0000256" key="11">
    <source>
        <dbReference type="ARBA" id="ARBA00023203"/>
    </source>
</evidence>
<dbReference type="PANTHER" id="PTHR10841:SF24">
    <property type="entry name" value="SYNAPSIN-1"/>
    <property type="match status" value="1"/>
</dbReference>
<evidence type="ECO:0000256" key="15">
    <source>
        <dbReference type="ARBA" id="ARBA00034106"/>
    </source>
</evidence>
<evidence type="ECO:0000256" key="8">
    <source>
        <dbReference type="ARBA" id="ARBA00023018"/>
    </source>
</evidence>
<evidence type="ECO:0000256" key="17">
    <source>
        <dbReference type="ARBA" id="ARBA00056023"/>
    </source>
</evidence>
<accession>A0A672YVD6</accession>
<dbReference type="GO" id="GO:0005524">
    <property type="term" value="F:ATP binding"/>
    <property type="evidence" value="ECO:0007669"/>
    <property type="project" value="InterPro"/>
</dbReference>
<evidence type="ECO:0000256" key="16">
    <source>
        <dbReference type="ARBA" id="ARBA00046960"/>
    </source>
</evidence>
<evidence type="ECO:0000259" key="22">
    <source>
        <dbReference type="Pfam" id="PF02078"/>
    </source>
</evidence>
<dbReference type="InterPro" id="IPR016185">
    <property type="entry name" value="PreATP-grasp_dom_sf"/>
</dbReference>
<keyword evidence="10" id="KW-0325">Glycoprotein</keyword>
<reference evidence="24" key="1">
    <citation type="submission" date="2019-06" db="EMBL/GenBank/DDBJ databases">
        <authorList>
            <consortium name="Wellcome Sanger Institute Data Sharing"/>
        </authorList>
    </citation>
    <scope>NUCLEOTIDE SEQUENCE [LARGE SCALE GENOMIC DNA]</scope>
</reference>
<evidence type="ECO:0000256" key="2">
    <source>
        <dbReference type="ARBA" id="ARBA00004555"/>
    </source>
</evidence>
<dbReference type="InterPro" id="IPR020897">
    <property type="entry name" value="Synapsin_pre-ATP-grasp_dom"/>
</dbReference>
<reference evidence="24" key="3">
    <citation type="submission" date="2025-09" db="UniProtKB">
        <authorList>
            <consortium name="Ensembl"/>
        </authorList>
    </citation>
    <scope>IDENTIFICATION</scope>
</reference>
<dbReference type="InterPro" id="IPR013815">
    <property type="entry name" value="ATP_grasp_subdomain_1"/>
</dbReference>
<keyword evidence="12" id="KW-0966">Cell projection</keyword>
<feature type="domain" description="Synapsin ATP-binding" evidence="23">
    <location>
        <begin position="193"/>
        <end position="395"/>
    </location>
</feature>
<dbReference type="SUPFAM" id="SSF56059">
    <property type="entry name" value="Glutathione synthetase ATP-binding domain-like"/>
    <property type="match status" value="1"/>
</dbReference>
<keyword evidence="6" id="KW-0597">Phosphoprotein</keyword>
<keyword evidence="9" id="KW-0333">Golgi apparatus</keyword>
<protein>
    <recommendedName>
        <fullName evidence="4">Synapsin-1</fullName>
    </recommendedName>
    <alternativeName>
        <fullName evidence="14">Synapsin I</fullName>
    </alternativeName>
    <alternativeName>
        <fullName evidence="20">Synapsin II</fullName>
    </alternativeName>
    <alternativeName>
        <fullName evidence="19">Synapsin-2</fullName>
    </alternativeName>
</protein>
<keyword evidence="13" id="KW-0968">Cytoplasmic vesicle</keyword>
<keyword evidence="7" id="KW-0677">Repeat</keyword>
<feature type="compositionally biased region" description="Polar residues" evidence="21">
    <location>
        <begin position="396"/>
        <end position="410"/>
    </location>
</feature>
<keyword evidence="11" id="KW-0009">Actin-binding</keyword>
<evidence type="ECO:0000259" key="23">
    <source>
        <dbReference type="Pfam" id="PF02750"/>
    </source>
</evidence>
<dbReference type="PROSITE" id="PS00415">
    <property type="entry name" value="SYNAPSIN_1"/>
    <property type="match status" value="1"/>
</dbReference>
<evidence type="ECO:0000313" key="24">
    <source>
        <dbReference type="Ensembl" id="ENSSORP00005008548.1"/>
    </source>
</evidence>
<evidence type="ECO:0000256" key="1">
    <source>
        <dbReference type="ARBA" id="ARBA00004234"/>
    </source>
</evidence>
<keyword evidence="8" id="KW-0770">Synapse</keyword>
<evidence type="ECO:0000256" key="10">
    <source>
        <dbReference type="ARBA" id="ARBA00023180"/>
    </source>
</evidence>
<evidence type="ECO:0000256" key="13">
    <source>
        <dbReference type="ARBA" id="ARBA00023329"/>
    </source>
</evidence>
<evidence type="ECO:0000256" key="18">
    <source>
        <dbReference type="ARBA" id="ARBA00064131"/>
    </source>
</evidence>
<comment type="similarity">
    <text evidence="3">Belongs to the synapsin family.</text>
</comment>
<evidence type="ECO:0000256" key="9">
    <source>
        <dbReference type="ARBA" id="ARBA00023034"/>
    </source>
</evidence>
<evidence type="ECO:0000256" key="21">
    <source>
        <dbReference type="SAM" id="MobiDB-lite"/>
    </source>
</evidence>